<accession>A0A2M4B643</accession>
<reference evidence="1" key="1">
    <citation type="submission" date="2018-01" db="EMBL/GenBank/DDBJ databases">
        <title>An insight into the sialome of Amazonian anophelines.</title>
        <authorList>
            <person name="Ribeiro J.M."/>
            <person name="Scarpassa V."/>
            <person name="Calvo E."/>
        </authorList>
    </citation>
    <scope>NUCLEOTIDE SEQUENCE</scope>
    <source>
        <tissue evidence="1">Salivary glands</tissue>
    </source>
</reference>
<dbReference type="EMBL" id="GGFK01015204">
    <property type="protein sequence ID" value="MBW48525.1"/>
    <property type="molecule type" value="Transcribed_RNA"/>
</dbReference>
<protein>
    <submittedName>
        <fullName evidence="1">Putative secreted protein</fullName>
    </submittedName>
</protein>
<dbReference type="AlphaFoldDB" id="A0A2M4B643"/>
<sequence>MGPGLVLIRVGTILPVAVKAASRRLRHSWSSCATAWTGTGFAPTSPSTLSRSSSCSPTAIQAKECATTMTWSLSGTRVSLR</sequence>
<organism evidence="1">
    <name type="scientific">Anopheles triannulatus</name>
    <dbReference type="NCBI Taxonomy" id="58253"/>
    <lineage>
        <taxon>Eukaryota</taxon>
        <taxon>Metazoa</taxon>
        <taxon>Ecdysozoa</taxon>
        <taxon>Arthropoda</taxon>
        <taxon>Hexapoda</taxon>
        <taxon>Insecta</taxon>
        <taxon>Pterygota</taxon>
        <taxon>Neoptera</taxon>
        <taxon>Endopterygota</taxon>
        <taxon>Diptera</taxon>
        <taxon>Nematocera</taxon>
        <taxon>Culicoidea</taxon>
        <taxon>Culicidae</taxon>
        <taxon>Anophelinae</taxon>
        <taxon>Anopheles</taxon>
    </lineage>
</organism>
<proteinExistence type="predicted"/>
<evidence type="ECO:0000313" key="1">
    <source>
        <dbReference type="EMBL" id="MBW48525.1"/>
    </source>
</evidence>
<name>A0A2M4B643_9DIPT</name>